<feature type="transmembrane region" description="Helical" evidence="1">
    <location>
        <begin position="6"/>
        <end position="25"/>
    </location>
</feature>
<comment type="caution">
    <text evidence="2">The sequence shown here is derived from an EMBL/GenBank/DDBJ whole genome shotgun (WGS) entry which is preliminary data.</text>
</comment>
<keyword evidence="1" id="KW-0472">Membrane</keyword>
<evidence type="ECO:0000313" key="2">
    <source>
        <dbReference type="EMBL" id="PEM52284.1"/>
    </source>
</evidence>
<gene>
    <name evidence="2" type="ORF">CN611_19460</name>
</gene>
<dbReference type="RefSeq" id="WP_098102930.1">
    <property type="nucleotide sequence ID" value="NZ_NUDL01000068.1"/>
</dbReference>
<dbReference type="AlphaFoldDB" id="A0A2A8BKS8"/>
<protein>
    <submittedName>
        <fullName evidence="2">Uncharacterized protein</fullName>
    </submittedName>
</protein>
<proteinExistence type="predicted"/>
<accession>A0A2A8BKS8</accession>
<sequence>MNNLTKILIGALSVSIIYSGVLTYNTKKEFDKKDREIKITFDKKDKTISELKSKLDQASTKSNNEDTNVQDKVGVNPAIDLQNQYKDISNQFIHAYLDYSVKNKGERRNNLLKITDKKVVDTVAPDTEDIGDPNFKSTVNNAEIFIGSSEDISNKCSVLIDVEYKIEGLENKQTTIKNLIKITLEKQGNEIKVVDYITYPTKR</sequence>
<keyword evidence="1" id="KW-1133">Transmembrane helix</keyword>
<keyword evidence="1" id="KW-0812">Transmembrane</keyword>
<evidence type="ECO:0000313" key="3">
    <source>
        <dbReference type="Proteomes" id="UP000220621"/>
    </source>
</evidence>
<dbReference type="EMBL" id="NUDL01000068">
    <property type="protein sequence ID" value="PEM52284.1"/>
    <property type="molecule type" value="Genomic_DNA"/>
</dbReference>
<organism evidence="2 3">
    <name type="scientific">Bacillus wiedmannii</name>
    <dbReference type="NCBI Taxonomy" id="1890302"/>
    <lineage>
        <taxon>Bacteria</taxon>
        <taxon>Bacillati</taxon>
        <taxon>Bacillota</taxon>
        <taxon>Bacilli</taxon>
        <taxon>Bacillales</taxon>
        <taxon>Bacillaceae</taxon>
        <taxon>Bacillus</taxon>
        <taxon>Bacillus cereus group</taxon>
    </lineage>
</organism>
<reference evidence="2 3" key="1">
    <citation type="submission" date="2017-09" db="EMBL/GenBank/DDBJ databases">
        <title>Large-scale bioinformatics analysis of Bacillus genomes uncovers conserved roles of natural products in bacterial physiology.</title>
        <authorList>
            <consortium name="Agbiome Team Llc"/>
            <person name="Bleich R.M."/>
            <person name="Grubbs K.J."/>
            <person name="Santa Maria K.C."/>
            <person name="Allen S.E."/>
            <person name="Farag S."/>
            <person name="Shank E.A."/>
            <person name="Bowers A."/>
        </authorList>
    </citation>
    <scope>NUCLEOTIDE SEQUENCE [LARGE SCALE GENOMIC DNA]</scope>
    <source>
        <strain evidence="2 3">AFS010764</strain>
    </source>
</reference>
<evidence type="ECO:0000256" key="1">
    <source>
        <dbReference type="SAM" id="Phobius"/>
    </source>
</evidence>
<name>A0A2A8BKS8_9BACI</name>
<dbReference type="Proteomes" id="UP000220621">
    <property type="component" value="Unassembled WGS sequence"/>
</dbReference>